<evidence type="ECO:0000313" key="5">
    <source>
        <dbReference type="EMBL" id="MFC7450861.1"/>
    </source>
</evidence>
<keyword evidence="3" id="KW-0456">Lyase</keyword>
<dbReference type="EMBL" id="JBHTCS010000028">
    <property type="protein sequence ID" value="MFC7450861.1"/>
    <property type="molecule type" value="Genomic_DNA"/>
</dbReference>
<evidence type="ECO:0000256" key="2">
    <source>
        <dbReference type="ARBA" id="ARBA00022898"/>
    </source>
</evidence>
<feature type="domain" description="Tryptophan synthase beta chain-like PALP" evidence="4">
    <location>
        <begin position="18"/>
        <end position="301"/>
    </location>
</feature>
<dbReference type="SUPFAM" id="SSF53686">
    <property type="entry name" value="Tryptophan synthase beta subunit-like PLP-dependent enzymes"/>
    <property type="match status" value="1"/>
</dbReference>
<accession>A0ABW2S559</accession>
<reference evidence="6" key="1">
    <citation type="journal article" date="2019" name="Int. J. Syst. Evol. Microbiol.">
        <title>The Global Catalogue of Microorganisms (GCM) 10K type strain sequencing project: providing services to taxonomists for standard genome sequencing and annotation.</title>
        <authorList>
            <consortium name="The Broad Institute Genomics Platform"/>
            <consortium name="The Broad Institute Genome Sequencing Center for Infectious Disease"/>
            <person name="Wu L."/>
            <person name="Ma J."/>
        </authorList>
    </citation>
    <scope>NUCLEOTIDE SEQUENCE [LARGE SCALE GENOMIC DNA]</scope>
    <source>
        <strain evidence="6">ICMP 19430</strain>
    </source>
</reference>
<dbReference type="NCBIfam" id="NF006094">
    <property type="entry name" value="PRK08246.1"/>
    <property type="match status" value="1"/>
</dbReference>
<evidence type="ECO:0000256" key="3">
    <source>
        <dbReference type="ARBA" id="ARBA00023239"/>
    </source>
</evidence>
<proteinExistence type="predicted"/>
<keyword evidence="2" id="KW-0663">Pyridoxal phosphate</keyword>
<evidence type="ECO:0000259" key="4">
    <source>
        <dbReference type="Pfam" id="PF00291"/>
    </source>
</evidence>
<sequence length="312" mass="31476">MTTREDVLAARRRVGGRVRRTPVSRVVLPTPGGDLPVALKLEQLQLGGSFKIRGSLNAILNRDAAHRDSPVVIASGGNAGIAAATASGMLGIGCTVVVPASAPAVKVERLRALGAEVVLDGERYTDAYVRATAIAAQRGAQQLHAYDLPDVVAGAGVIGLELAEEAPEATTVLVAVGGGGLVAGIAAALAGDKQVVGVEPSGAPTLHAALAAGSPVDVVVDSIASDALGATRLGDIAMDVARRAAIGSVLVEDEAIVEARNLLWRNFRLAVEHAAAAPVAALLSGAYTPVEGERIVAVICGANTDPTTLPTD</sequence>
<dbReference type="RefSeq" id="WP_378408955.1">
    <property type="nucleotide sequence ID" value="NZ_JBHTCS010000028.1"/>
</dbReference>
<gene>
    <name evidence="5" type="ORF">ACFQS9_23465</name>
</gene>
<dbReference type="PANTHER" id="PTHR48078">
    <property type="entry name" value="THREONINE DEHYDRATASE, MITOCHONDRIAL-RELATED"/>
    <property type="match status" value="1"/>
</dbReference>
<keyword evidence="6" id="KW-1185">Reference proteome</keyword>
<evidence type="ECO:0000313" key="6">
    <source>
        <dbReference type="Proteomes" id="UP001596484"/>
    </source>
</evidence>
<dbReference type="Pfam" id="PF00291">
    <property type="entry name" value="PALP"/>
    <property type="match status" value="1"/>
</dbReference>
<evidence type="ECO:0000256" key="1">
    <source>
        <dbReference type="ARBA" id="ARBA00001933"/>
    </source>
</evidence>
<name>A0ABW2S559_9NOCA</name>
<organism evidence="5 6">
    <name type="scientific">Rhodococcus daqingensis</name>
    <dbReference type="NCBI Taxonomy" id="2479363"/>
    <lineage>
        <taxon>Bacteria</taxon>
        <taxon>Bacillati</taxon>
        <taxon>Actinomycetota</taxon>
        <taxon>Actinomycetes</taxon>
        <taxon>Mycobacteriales</taxon>
        <taxon>Nocardiaceae</taxon>
        <taxon>Rhodococcus</taxon>
    </lineage>
</organism>
<comment type="cofactor">
    <cofactor evidence="1">
        <name>pyridoxal 5'-phosphate</name>
        <dbReference type="ChEBI" id="CHEBI:597326"/>
    </cofactor>
</comment>
<dbReference type="Gene3D" id="3.40.50.1100">
    <property type="match status" value="2"/>
</dbReference>
<comment type="caution">
    <text evidence="5">The sequence shown here is derived from an EMBL/GenBank/DDBJ whole genome shotgun (WGS) entry which is preliminary data.</text>
</comment>
<dbReference type="InterPro" id="IPR001926">
    <property type="entry name" value="TrpB-like_PALP"/>
</dbReference>
<protein>
    <submittedName>
        <fullName evidence="5">Serine/threonine dehydratase</fullName>
    </submittedName>
</protein>
<dbReference type="Proteomes" id="UP001596484">
    <property type="component" value="Unassembled WGS sequence"/>
</dbReference>
<dbReference type="PANTHER" id="PTHR48078:SF6">
    <property type="entry name" value="L-THREONINE DEHYDRATASE CATABOLIC TDCB"/>
    <property type="match status" value="1"/>
</dbReference>
<dbReference type="InterPro" id="IPR036052">
    <property type="entry name" value="TrpB-like_PALP_sf"/>
</dbReference>
<dbReference type="InterPro" id="IPR050147">
    <property type="entry name" value="Ser/Thr_Dehydratase"/>
</dbReference>